<organism evidence="2 3">
    <name type="scientific">Enterococcus mundtii</name>
    <dbReference type="NCBI Taxonomy" id="53346"/>
    <lineage>
        <taxon>Bacteria</taxon>
        <taxon>Bacillati</taxon>
        <taxon>Bacillota</taxon>
        <taxon>Bacilli</taxon>
        <taxon>Lactobacillales</taxon>
        <taxon>Enterococcaceae</taxon>
        <taxon>Enterococcus</taxon>
    </lineage>
</organism>
<gene>
    <name evidence="2" type="ORF">A5802_002265</name>
</gene>
<dbReference type="InterPro" id="IPR018392">
    <property type="entry name" value="LysM"/>
</dbReference>
<dbReference type="PANTHER" id="PTHR33734">
    <property type="entry name" value="LYSM DOMAIN-CONTAINING GPI-ANCHORED PROTEIN 2"/>
    <property type="match status" value="1"/>
</dbReference>
<dbReference type="Proteomes" id="UP000195024">
    <property type="component" value="Unassembled WGS sequence"/>
</dbReference>
<dbReference type="SUPFAM" id="SSF54106">
    <property type="entry name" value="LysM domain"/>
    <property type="match status" value="2"/>
</dbReference>
<dbReference type="PANTHER" id="PTHR33734:SF22">
    <property type="entry name" value="MEMBRANE-BOUND LYTIC MUREIN TRANSGLYCOSYLASE D"/>
    <property type="match status" value="1"/>
</dbReference>
<dbReference type="RefSeq" id="WP_176285301.1">
    <property type="nucleotide sequence ID" value="NZ_NGMS01000001.1"/>
</dbReference>
<evidence type="ECO:0000313" key="2">
    <source>
        <dbReference type="EMBL" id="OTP28523.1"/>
    </source>
</evidence>
<protein>
    <recommendedName>
        <fullName evidence="1">LysM domain-containing protein</fullName>
    </recommendedName>
</protein>
<comment type="caution">
    <text evidence="2">The sequence shown here is derived from an EMBL/GenBank/DDBJ whole genome shotgun (WGS) entry which is preliminary data.</text>
</comment>
<dbReference type="PROSITE" id="PS51782">
    <property type="entry name" value="LYSM"/>
    <property type="match status" value="2"/>
</dbReference>
<dbReference type="SMART" id="SM00257">
    <property type="entry name" value="LysM"/>
    <property type="match status" value="2"/>
</dbReference>
<feature type="domain" description="LysM" evidence="1">
    <location>
        <begin position="1"/>
        <end position="45"/>
    </location>
</feature>
<dbReference type="CDD" id="cd00118">
    <property type="entry name" value="LysM"/>
    <property type="match status" value="2"/>
</dbReference>
<dbReference type="Gene3D" id="3.10.350.10">
    <property type="entry name" value="LysM domain"/>
    <property type="match status" value="2"/>
</dbReference>
<accession>A0A242L2T9</accession>
<dbReference type="EMBL" id="NGMS01000001">
    <property type="protein sequence ID" value="OTP28523.1"/>
    <property type="molecule type" value="Genomic_DNA"/>
</dbReference>
<evidence type="ECO:0000313" key="3">
    <source>
        <dbReference type="Proteomes" id="UP000195024"/>
    </source>
</evidence>
<dbReference type="Gene3D" id="1.10.530.10">
    <property type="match status" value="1"/>
</dbReference>
<sequence length="285" mass="32050">MNYSVKTGDTLSGIAQQFGITVPQLQQWNQLADPDYIQVGQVLLIQETQETQETQEKGENYVVQVGDTLSEIALRFGVTVQQLQTWNNLPNPDLIQVGQWLFIEKRNGNSQSRAVSLGQLQAIGWYSISAEDVTELNRCLQTYKIVSLNSLRHFISQCSHESGCGVWREELASGESYEGRSDLGNYYPEDGKKYKGAGYIQLTGRSNYTRFAASVLDPEILNQGAKYVAATYPWTSAGFWWFSNGMNEYCGGNPTVEQVTLRVNGGYNGLTSRKQYYQKCCEIFC</sequence>
<dbReference type="GO" id="GO:0008932">
    <property type="term" value="F:lytic endotransglycosylase activity"/>
    <property type="evidence" value="ECO:0007669"/>
    <property type="project" value="TreeGrafter"/>
</dbReference>
<dbReference type="InterPro" id="IPR036779">
    <property type="entry name" value="LysM_dom_sf"/>
</dbReference>
<dbReference type="InterPro" id="IPR023346">
    <property type="entry name" value="Lysozyme-like_dom_sf"/>
</dbReference>
<dbReference type="SUPFAM" id="SSF53955">
    <property type="entry name" value="Lysozyme-like"/>
    <property type="match status" value="1"/>
</dbReference>
<feature type="domain" description="LysM" evidence="1">
    <location>
        <begin position="59"/>
        <end position="103"/>
    </location>
</feature>
<dbReference type="AlphaFoldDB" id="A0A242L2T9"/>
<proteinExistence type="predicted"/>
<reference evidence="2 3" key="1">
    <citation type="submission" date="2017-05" db="EMBL/GenBank/DDBJ databases">
        <title>The Genome Sequence of Enterococcus mundtii 6B1_DIV0119.</title>
        <authorList>
            <consortium name="The Broad Institute Genomics Platform"/>
            <consortium name="The Broad Institute Genomic Center for Infectious Diseases"/>
            <person name="Earl A."/>
            <person name="Manson A."/>
            <person name="Schwartman J."/>
            <person name="Gilmore M."/>
            <person name="Abouelleil A."/>
            <person name="Cao P."/>
            <person name="Chapman S."/>
            <person name="Cusick C."/>
            <person name="Shea T."/>
            <person name="Young S."/>
            <person name="Neafsey D."/>
            <person name="Nusbaum C."/>
            <person name="Birren B."/>
        </authorList>
    </citation>
    <scope>NUCLEOTIDE SEQUENCE [LARGE SCALE GENOMIC DNA]</scope>
    <source>
        <strain evidence="2 3">6B1_DIV0119</strain>
    </source>
</reference>
<evidence type="ECO:0000259" key="1">
    <source>
        <dbReference type="PROSITE" id="PS51782"/>
    </source>
</evidence>
<dbReference type="Pfam" id="PF01476">
    <property type="entry name" value="LysM"/>
    <property type="match status" value="2"/>
</dbReference>
<name>A0A242L2T9_ENTMU</name>